<reference evidence="5 6" key="1">
    <citation type="journal article" date="2016" name="Nat. Commun.">
        <title>Thousands of microbial genomes shed light on interconnected biogeochemical processes in an aquifer system.</title>
        <authorList>
            <person name="Anantharaman K."/>
            <person name="Brown C.T."/>
            <person name="Hug L.A."/>
            <person name="Sharon I."/>
            <person name="Castelle C.J."/>
            <person name="Probst A.J."/>
            <person name="Thomas B.C."/>
            <person name="Singh A."/>
            <person name="Wilkins M.J."/>
            <person name="Karaoz U."/>
            <person name="Brodie E.L."/>
            <person name="Williams K.H."/>
            <person name="Hubbard S.S."/>
            <person name="Banfield J.F."/>
        </authorList>
    </citation>
    <scope>NUCLEOTIDE SEQUENCE [LARGE SCALE GENOMIC DNA]</scope>
</reference>
<evidence type="ECO:0000313" key="5">
    <source>
        <dbReference type="EMBL" id="OGF65285.1"/>
    </source>
</evidence>
<evidence type="ECO:0000256" key="3">
    <source>
        <dbReference type="ARBA" id="ARBA00022679"/>
    </source>
</evidence>
<proteinExistence type="inferred from homology"/>
<dbReference type="AlphaFoldDB" id="A0A1F5VPF4"/>
<keyword evidence="2" id="KW-0328">Glycosyltransferase</keyword>
<dbReference type="InterPro" id="IPR001173">
    <property type="entry name" value="Glyco_trans_2-like"/>
</dbReference>
<dbReference type="Pfam" id="PF00535">
    <property type="entry name" value="Glycos_transf_2"/>
    <property type="match status" value="1"/>
</dbReference>
<dbReference type="GO" id="GO:0016020">
    <property type="term" value="C:membrane"/>
    <property type="evidence" value="ECO:0007669"/>
    <property type="project" value="GOC"/>
</dbReference>
<comment type="caution">
    <text evidence="5">The sequence shown here is derived from an EMBL/GenBank/DDBJ whole genome shotgun (WGS) entry which is preliminary data.</text>
</comment>
<dbReference type="EMBL" id="MFHH01000013">
    <property type="protein sequence ID" value="OGF65285.1"/>
    <property type="molecule type" value="Genomic_DNA"/>
</dbReference>
<dbReference type="FunFam" id="3.90.550.10:FF:000122">
    <property type="entry name" value="Dolichol-phosphate mannosyltransferase subunit 1"/>
    <property type="match status" value="1"/>
</dbReference>
<dbReference type="GO" id="GO:0004582">
    <property type="term" value="F:dolichyl-phosphate beta-D-mannosyltransferase activity"/>
    <property type="evidence" value="ECO:0007669"/>
    <property type="project" value="InterPro"/>
</dbReference>
<feature type="domain" description="Glycosyltransferase 2-like" evidence="4">
    <location>
        <begin position="8"/>
        <end position="171"/>
    </location>
</feature>
<dbReference type="Gene3D" id="3.90.550.10">
    <property type="entry name" value="Spore Coat Polysaccharide Biosynthesis Protein SpsA, Chain A"/>
    <property type="match status" value="1"/>
</dbReference>
<organism evidence="5 6">
    <name type="scientific">Candidatus Giovannonibacteria bacterium RIFCSPHIGHO2_02_42_15</name>
    <dbReference type="NCBI Taxonomy" id="1798329"/>
    <lineage>
        <taxon>Bacteria</taxon>
        <taxon>Candidatus Giovannoniibacteriota</taxon>
    </lineage>
</organism>
<dbReference type="CDD" id="cd06442">
    <property type="entry name" value="DPM1_like"/>
    <property type="match status" value="1"/>
</dbReference>
<dbReference type="Proteomes" id="UP000177451">
    <property type="component" value="Unassembled WGS sequence"/>
</dbReference>
<evidence type="ECO:0000256" key="1">
    <source>
        <dbReference type="ARBA" id="ARBA00006739"/>
    </source>
</evidence>
<evidence type="ECO:0000259" key="4">
    <source>
        <dbReference type="Pfam" id="PF00535"/>
    </source>
</evidence>
<dbReference type="InterPro" id="IPR039528">
    <property type="entry name" value="DPM1-like"/>
</dbReference>
<dbReference type="PANTHER" id="PTHR43398:SF1">
    <property type="entry name" value="DOLICHOL-PHOSPHATE MANNOSYLTRANSFERASE SUBUNIT 1"/>
    <property type="match status" value="1"/>
</dbReference>
<evidence type="ECO:0000313" key="6">
    <source>
        <dbReference type="Proteomes" id="UP000177451"/>
    </source>
</evidence>
<gene>
    <name evidence="5" type="ORF">A2Z53_02885</name>
</gene>
<keyword evidence="3" id="KW-0808">Transferase</keyword>
<name>A0A1F5VPF4_9BACT</name>
<dbReference type="SUPFAM" id="SSF53448">
    <property type="entry name" value="Nucleotide-diphospho-sugar transferases"/>
    <property type="match status" value="1"/>
</dbReference>
<sequence length="252" mass="28854">MDAGKVAILIPTFNEKENLETLLNAIFSLNLNNLEVLVIDDNSEDGTAKIAENFSLKYPVKLISRPKKLGLGTAYVAGFKEILKSNPDFIIQMDADLSHDPKAILEMLEEIKNADAVVGSRYIKNGKIENWDWTRKMISRFGNFYARIVLSLPYKDLTSGYKCWRKKVIENLKLDALDSIGYNFQIETIFFAHHMGFKIMEIPITFSERKVGASKFNFAIIKEAFLKVLLLRFRKKPGTLLVKQKVSPRYHE</sequence>
<accession>A0A1F5VPF4</accession>
<dbReference type="PANTHER" id="PTHR43398">
    <property type="entry name" value="DOLICHOL-PHOSPHATE MANNOSYLTRANSFERASE SUBUNIT 1"/>
    <property type="match status" value="1"/>
</dbReference>
<comment type="similarity">
    <text evidence="1">Belongs to the glycosyltransferase 2 family.</text>
</comment>
<dbReference type="GO" id="GO:0009247">
    <property type="term" value="P:glycolipid biosynthetic process"/>
    <property type="evidence" value="ECO:0007669"/>
    <property type="project" value="TreeGrafter"/>
</dbReference>
<dbReference type="InterPro" id="IPR029044">
    <property type="entry name" value="Nucleotide-diphossugar_trans"/>
</dbReference>
<evidence type="ECO:0000256" key="2">
    <source>
        <dbReference type="ARBA" id="ARBA00022676"/>
    </source>
</evidence>
<protein>
    <recommendedName>
        <fullName evidence="4">Glycosyltransferase 2-like domain-containing protein</fullName>
    </recommendedName>
</protein>